<dbReference type="RefSeq" id="WP_048848869.1">
    <property type="nucleotide sequence ID" value="NZ_BALE01000019.1"/>
</dbReference>
<dbReference type="EMBL" id="BALE01000019">
    <property type="protein sequence ID" value="GAN54319.1"/>
    <property type="molecule type" value="Genomic_DNA"/>
</dbReference>
<protein>
    <submittedName>
        <fullName evidence="3">Flavin mononucleotide (FMN) reductase</fullName>
    </submittedName>
</protein>
<reference evidence="3 4" key="1">
    <citation type="submission" date="2012-10" db="EMBL/GenBank/DDBJ databases">
        <title>Genome sequencing of Tanticharoenia sakaeratensis NBRC 103193.</title>
        <authorList>
            <person name="Azuma Y."/>
            <person name="Hadano H."/>
            <person name="Hirakawa H."/>
            <person name="Matsushita K."/>
        </authorList>
    </citation>
    <scope>NUCLEOTIDE SEQUENCE [LARGE SCALE GENOMIC DNA]</scope>
    <source>
        <strain evidence="3 4">NBRC 103193</strain>
    </source>
</reference>
<dbReference type="STRING" id="1231623.Tasa_019_004"/>
<dbReference type="SUPFAM" id="SSF50475">
    <property type="entry name" value="FMN-binding split barrel"/>
    <property type="match status" value="1"/>
</dbReference>
<name>A0A0D6MKY6_9PROT</name>
<comment type="caution">
    <text evidence="3">The sequence shown here is derived from an EMBL/GenBank/DDBJ whole genome shotgun (WGS) entry which is preliminary data.</text>
</comment>
<dbReference type="GO" id="GO:0042602">
    <property type="term" value="F:riboflavin reductase (NADPH) activity"/>
    <property type="evidence" value="ECO:0007669"/>
    <property type="project" value="TreeGrafter"/>
</dbReference>
<dbReference type="GO" id="GO:0010181">
    <property type="term" value="F:FMN binding"/>
    <property type="evidence" value="ECO:0007669"/>
    <property type="project" value="InterPro"/>
</dbReference>
<dbReference type="OrthoDB" id="9789254at2"/>
<dbReference type="SMART" id="SM00903">
    <property type="entry name" value="Flavin_Reduct"/>
    <property type="match status" value="1"/>
</dbReference>
<dbReference type="PANTHER" id="PTHR30466">
    <property type="entry name" value="FLAVIN REDUCTASE"/>
    <property type="match status" value="1"/>
</dbReference>
<proteinExistence type="predicted"/>
<accession>A0A0D6MKY6</accession>
<dbReference type="Proteomes" id="UP000032679">
    <property type="component" value="Unassembled WGS sequence"/>
</dbReference>
<dbReference type="PANTHER" id="PTHR30466:SF1">
    <property type="entry name" value="FMN REDUCTASE (NADH) RUTF"/>
    <property type="match status" value="1"/>
</dbReference>
<organism evidence="3 4">
    <name type="scientific">Tanticharoenia sakaeratensis NBRC 103193</name>
    <dbReference type="NCBI Taxonomy" id="1231623"/>
    <lineage>
        <taxon>Bacteria</taxon>
        <taxon>Pseudomonadati</taxon>
        <taxon>Pseudomonadota</taxon>
        <taxon>Alphaproteobacteria</taxon>
        <taxon>Acetobacterales</taxon>
        <taxon>Acetobacteraceae</taxon>
        <taxon>Tanticharoenia</taxon>
    </lineage>
</organism>
<evidence type="ECO:0000313" key="3">
    <source>
        <dbReference type="EMBL" id="GAN54319.1"/>
    </source>
</evidence>
<keyword evidence="4" id="KW-1185">Reference proteome</keyword>
<keyword evidence="1" id="KW-0560">Oxidoreductase</keyword>
<evidence type="ECO:0000313" key="4">
    <source>
        <dbReference type="Proteomes" id="UP000032679"/>
    </source>
</evidence>
<feature type="domain" description="Flavin reductase like" evidence="2">
    <location>
        <begin position="17"/>
        <end position="164"/>
    </location>
</feature>
<dbReference type="InterPro" id="IPR012349">
    <property type="entry name" value="Split_barrel_FMN-bd"/>
</dbReference>
<dbReference type="Pfam" id="PF01613">
    <property type="entry name" value="Flavin_Reduct"/>
    <property type="match status" value="1"/>
</dbReference>
<gene>
    <name evidence="3" type="ORF">Tasa_019_004</name>
</gene>
<dbReference type="Gene3D" id="2.30.110.10">
    <property type="entry name" value="Electron Transport, Fmn-binding Protein, Chain A"/>
    <property type="match status" value="1"/>
</dbReference>
<dbReference type="GO" id="GO:0006208">
    <property type="term" value="P:pyrimidine nucleobase catabolic process"/>
    <property type="evidence" value="ECO:0007669"/>
    <property type="project" value="TreeGrafter"/>
</dbReference>
<sequence>MTETIVPSQALAFREAMSLLASAVTIVTTDGPNGRHGFTVSAVSSVSDSPPTLLVCVNRNASSHPHLLAHGKLAVNVLSSAHDALSGVFASSKFDMETRFASGRWTVGETGLPILEDALATLECRVTETADVGSHTVIFAEVEQIVVPGHDARGLVWFRRGYVSV</sequence>
<dbReference type="InterPro" id="IPR002563">
    <property type="entry name" value="Flavin_Rdtase-like_dom"/>
</dbReference>
<evidence type="ECO:0000256" key="1">
    <source>
        <dbReference type="ARBA" id="ARBA00023002"/>
    </source>
</evidence>
<evidence type="ECO:0000259" key="2">
    <source>
        <dbReference type="SMART" id="SM00903"/>
    </source>
</evidence>
<dbReference type="InterPro" id="IPR050268">
    <property type="entry name" value="NADH-dep_flavin_reductase"/>
</dbReference>
<dbReference type="AlphaFoldDB" id="A0A0D6MKY6"/>